<dbReference type="Gene3D" id="3.40.1440.10">
    <property type="entry name" value="GIY-YIG endonuclease"/>
    <property type="match status" value="1"/>
</dbReference>
<name>A0A2P1ELZ5_9VIRU</name>
<evidence type="ECO:0000313" key="3">
    <source>
        <dbReference type="Proteomes" id="UP000289600"/>
    </source>
</evidence>
<dbReference type="SUPFAM" id="SSF82771">
    <property type="entry name" value="GIY-YIG endonuclease"/>
    <property type="match status" value="1"/>
</dbReference>
<dbReference type="Pfam" id="PF01541">
    <property type="entry name" value="GIY-YIG"/>
    <property type="match status" value="1"/>
</dbReference>
<dbReference type="InterPro" id="IPR035901">
    <property type="entry name" value="GIY-YIG_endonuc_sf"/>
</dbReference>
<gene>
    <name evidence="2" type="ORF">mc_530</name>
</gene>
<accession>A0A2P1ELZ5</accession>
<dbReference type="InterPro" id="IPR050381">
    <property type="entry name" value="SLX1_endonuclease"/>
</dbReference>
<protein>
    <submittedName>
        <fullName evidence="2">Nuclease superfamily protein</fullName>
    </submittedName>
</protein>
<keyword evidence="3" id="KW-1185">Reference proteome</keyword>
<proteinExistence type="predicted"/>
<sequence length="172" mass="20385">MSNWVCYLIMSLDSNDTYIGSSNNQPKRLNAHNNNNPDIIRKGAKRTRAQTWVPVIIISGFHDKKACLSFESGWKRLARRRNNNRLHELNLMSGQNYKYTKDTKWNRILDLLYFTHNVTLLDTKFKLNHNIQHPINIPNYLTINIFLEKQIKLFPWPFYISCHNVKPEDNLN</sequence>
<feature type="domain" description="GIY-YIG" evidence="1">
    <location>
        <begin position="2"/>
        <end position="84"/>
    </location>
</feature>
<evidence type="ECO:0000259" key="1">
    <source>
        <dbReference type="PROSITE" id="PS50164"/>
    </source>
</evidence>
<organism evidence="2 3">
    <name type="scientific">Moumouvirus australiensis</name>
    <dbReference type="NCBI Taxonomy" id="2109587"/>
    <lineage>
        <taxon>Viruses</taxon>
        <taxon>Varidnaviria</taxon>
        <taxon>Bamfordvirae</taxon>
        <taxon>Nucleocytoviricota</taxon>
        <taxon>Megaviricetes</taxon>
        <taxon>Imitervirales</taxon>
        <taxon>Mimiviridae</taxon>
        <taxon>Megamimivirinae</taxon>
        <taxon>Moumouvirus</taxon>
        <taxon>Moumouvirus australiense</taxon>
    </lineage>
</organism>
<dbReference type="PANTHER" id="PTHR20208">
    <property type="entry name" value="STRUCTURE-SPECIFIC ENDONUCLEASE SUBUNIT SLX1"/>
    <property type="match status" value="1"/>
</dbReference>
<dbReference type="InterPro" id="IPR000305">
    <property type="entry name" value="GIY-YIG_endonuc"/>
</dbReference>
<dbReference type="PROSITE" id="PS50164">
    <property type="entry name" value="GIY_YIG"/>
    <property type="match status" value="1"/>
</dbReference>
<reference evidence="3" key="1">
    <citation type="submission" date="2018-01" db="EMBL/GenBank/DDBJ databases">
        <title>Testimony of 'menage a trois' revealed by the proteome of Megavirus virophage.</title>
        <authorList>
            <person name="Jeudy S."/>
            <person name="Bertaux L."/>
            <person name="Alempic J.-M."/>
            <person name="Lartigue A."/>
            <person name="Legendre M."/>
            <person name="Philippe N."/>
            <person name="Beucher L."/>
            <person name="Biondi E."/>
            <person name="Juul S."/>
            <person name="Turner D."/>
            <person name="Coute Y."/>
            <person name="Claverie J.-M."/>
            <person name="Abergel C."/>
        </authorList>
    </citation>
    <scope>NUCLEOTIDE SEQUENCE [LARGE SCALE GENOMIC DNA]</scope>
</reference>
<evidence type="ECO:0000313" key="2">
    <source>
        <dbReference type="EMBL" id="AVL94916.1"/>
    </source>
</evidence>
<dbReference type="PANTHER" id="PTHR20208:SF13">
    <property type="entry name" value="STRUCTURE-SPECIFIC ENDONUCLEASE SUBUNIT SLX1"/>
    <property type="match status" value="1"/>
</dbReference>
<dbReference type="Proteomes" id="UP000289600">
    <property type="component" value="Segment"/>
</dbReference>
<dbReference type="EMBL" id="MG807320">
    <property type="protein sequence ID" value="AVL94916.1"/>
    <property type="molecule type" value="Genomic_DNA"/>
</dbReference>